<feature type="region of interest" description="Disordered" evidence="1">
    <location>
        <begin position="80"/>
        <end position="113"/>
    </location>
</feature>
<dbReference type="AlphaFoldDB" id="A0AAD9Y1G4"/>
<comment type="caution">
    <text evidence="2">The sequence shown here is derived from an EMBL/GenBank/DDBJ whole genome shotgun (WGS) entry which is preliminary data.</text>
</comment>
<gene>
    <name evidence="2" type="ORF">CKAH01_08410</name>
</gene>
<reference evidence="2" key="1">
    <citation type="submission" date="2023-02" db="EMBL/GenBank/DDBJ databases">
        <title>Colletotrichum kahawae CIFC_Que2 genome sequencing and assembly.</title>
        <authorList>
            <person name="Baroncelli R."/>
        </authorList>
    </citation>
    <scope>NUCLEOTIDE SEQUENCE</scope>
    <source>
        <strain evidence="2">CIFC_Que2</strain>
    </source>
</reference>
<evidence type="ECO:0000256" key="1">
    <source>
        <dbReference type="SAM" id="MobiDB-lite"/>
    </source>
</evidence>
<feature type="compositionally biased region" description="Basic and acidic residues" evidence="1">
    <location>
        <begin position="206"/>
        <end position="217"/>
    </location>
</feature>
<name>A0AAD9Y1G4_COLKA</name>
<sequence length="259" mass="29232">MLLHGAQSPSHALDAHALEADQHQHQQTRQLRRKRKAESQDNERLSKRLSLLNLERIADCHAEKNGQKLYVPVENPIASASNASPDVIPSATSSTSPSGRRRRDRKPPSDDEVMQLDDSKYKVYIYDIDDELSSSESEPEEGKLVFLPDIEKHLRATRIPPHILANDEGQLAGMQMVLYNEPTSLTIPQEQDSVRKAIVESRARMRERQRLEREGKGEPVQMPPPFIPQQHIPPPPVEFSSAPQTSAPVEYDPDAMDMD</sequence>
<evidence type="ECO:0000313" key="2">
    <source>
        <dbReference type="EMBL" id="KAK2733276.1"/>
    </source>
</evidence>
<dbReference type="Proteomes" id="UP001281614">
    <property type="component" value="Unassembled WGS sequence"/>
</dbReference>
<dbReference type="Pfam" id="PF20354">
    <property type="entry name" value="DUF6649"/>
    <property type="match status" value="1"/>
</dbReference>
<evidence type="ECO:0000313" key="3">
    <source>
        <dbReference type="Proteomes" id="UP001281614"/>
    </source>
</evidence>
<protein>
    <submittedName>
        <fullName evidence="2">Uncharacterized protein</fullName>
    </submittedName>
</protein>
<feature type="region of interest" description="Disordered" evidence="1">
    <location>
        <begin position="21"/>
        <end position="44"/>
    </location>
</feature>
<dbReference type="InterPro" id="IPR046591">
    <property type="entry name" value="DUF6649"/>
</dbReference>
<organism evidence="2 3">
    <name type="scientific">Colletotrichum kahawae</name>
    <name type="common">Coffee berry disease fungus</name>
    <dbReference type="NCBI Taxonomy" id="34407"/>
    <lineage>
        <taxon>Eukaryota</taxon>
        <taxon>Fungi</taxon>
        <taxon>Dikarya</taxon>
        <taxon>Ascomycota</taxon>
        <taxon>Pezizomycotina</taxon>
        <taxon>Sordariomycetes</taxon>
        <taxon>Hypocreomycetidae</taxon>
        <taxon>Glomerellales</taxon>
        <taxon>Glomerellaceae</taxon>
        <taxon>Colletotrichum</taxon>
        <taxon>Colletotrichum gloeosporioides species complex</taxon>
    </lineage>
</organism>
<feature type="region of interest" description="Disordered" evidence="1">
    <location>
        <begin position="206"/>
        <end position="259"/>
    </location>
</feature>
<dbReference type="EMBL" id="VYYT01000510">
    <property type="protein sequence ID" value="KAK2733276.1"/>
    <property type="molecule type" value="Genomic_DNA"/>
</dbReference>
<proteinExistence type="predicted"/>
<accession>A0AAD9Y1G4</accession>
<feature type="compositionally biased region" description="Pro residues" evidence="1">
    <location>
        <begin position="221"/>
        <end position="237"/>
    </location>
</feature>
<keyword evidence="3" id="KW-1185">Reference proteome</keyword>